<dbReference type="Proteomes" id="UP000322110">
    <property type="component" value="Unassembled WGS sequence"/>
</dbReference>
<comment type="subcellular location">
    <subcellularLocation>
        <location evidence="1">Membrane</location>
        <topology evidence="1">Multi-pass membrane protein</topology>
    </subcellularLocation>
</comment>
<feature type="domain" description="EamA" evidence="6">
    <location>
        <begin position="8"/>
        <end position="137"/>
    </location>
</feature>
<feature type="transmembrane region" description="Helical" evidence="5">
    <location>
        <begin position="155"/>
        <end position="172"/>
    </location>
</feature>
<keyword evidence="4 5" id="KW-0472">Membrane</keyword>
<feature type="transmembrane region" description="Helical" evidence="5">
    <location>
        <begin position="217"/>
        <end position="238"/>
    </location>
</feature>
<feature type="transmembrane region" description="Helical" evidence="5">
    <location>
        <begin position="275"/>
        <end position="294"/>
    </location>
</feature>
<dbReference type="InterPro" id="IPR037185">
    <property type="entry name" value="EmrE-like"/>
</dbReference>
<name>A0A5B2TFY5_9PROT</name>
<dbReference type="RefSeq" id="WP_149812192.1">
    <property type="nucleotide sequence ID" value="NZ_VUKA01000004.1"/>
</dbReference>
<gene>
    <name evidence="7" type="ORF">F0Q34_10570</name>
</gene>
<evidence type="ECO:0000313" key="7">
    <source>
        <dbReference type="EMBL" id="KAA2213079.1"/>
    </source>
</evidence>
<accession>A0A5B2TFY5</accession>
<reference evidence="7 8" key="1">
    <citation type="journal article" date="2015" name="Int. J. Syst. Evol. Microbiol.">
        <title>Roseomonas oryzae sp. nov., isolated from paddy rhizosphere soil.</title>
        <authorList>
            <person name="Ramaprasad E.V."/>
            <person name="Sasikala Ch."/>
            <person name="Ramana Ch.V."/>
        </authorList>
    </citation>
    <scope>NUCLEOTIDE SEQUENCE [LARGE SCALE GENOMIC DNA]</scope>
    <source>
        <strain evidence="7 8">KCTC 42542</strain>
    </source>
</reference>
<dbReference type="SUPFAM" id="SSF103481">
    <property type="entry name" value="Multidrug resistance efflux transporter EmrE"/>
    <property type="match status" value="2"/>
</dbReference>
<evidence type="ECO:0000313" key="8">
    <source>
        <dbReference type="Proteomes" id="UP000322110"/>
    </source>
</evidence>
<feature type="transmembrane region" description="Helical" evidence="5">
    <location>
        <begin position="124"/>
        <end position="143"/>
    </location>
</feature>
<evidence type="ECO:0000256" key="3">
    <source>
        <dbReference type="ARBA" id="ARBA00022989"/>
    </source>
</evidence>
<sequence>MTPRLWGLLLLLSLLWGGSFMFINIAVQAWPPLTVVLSRVVLASALLWLLAGMQRQRLPLTRPVLLACLGMSLLNNLIPFILIAWAQQSISSSLASVVNAATPVLTALVAHVATRDEKLTGPRLGGVLLGLAGVAVLAGPAAFAPDDGSGAELPGILAGLGACLSYAMAAVWGRRFRRLGVAPLPAAAGQTSTSILLVLPLVLWFDAPWNLFWPDGATLLVILALGLLSTGLAYALFFRILAEGGATNSALVTQLVPVTAILLGVIVLGEALLPRHLAGMVLIAGGFALLDGRLSRRFAARLRRPSPP</sequence>
<dbReference type="Pfam" id="PF00892">
    <property type="entry name" value="EamA"/>
    <property type="match status" value="2"/>
</dbReference>
<organism evidence="7 8">
    <name type="scientific">Teichococcus oryzae</name>
    <dbReference type="NCBI Taxonomy" id="1608942"/>
    <lineage>
        <taxon>Bacteria</taxon>
        <taxon>Pseudomonadati</taxon>
        <taxon>Pseudomonadota</taxon>
        <taxon>Alphaproteobacteria</taxon>
        <taxon>Acetobacterales</taxon>
        <taxon>Roseomonadaceae</taxon>
        <taxon>Roseomonas</taxon>
    </lineage>
</organism>
<dbReference type="EMBL" id="VUKA01000004">
    <property type="protein sequence ID" value="KAA2213079.1"/>
    <property type="molecule type" value="Genomic_DNA"/>
</dbReference>
<keyword evidence="3 5" id="KW-1133">Transmembrane helix</keyword>
<keyword evidence="8" id="KW-1185">Reference proteome</keyword>
<dbReference type="PANTHER" id="PTHR32322">
    <property type="entry name" value="INNER MEMBRANE TRANSPORTER"/>
    <property type="match status" value="1"/>
</dbReference>
<evidence type="ECO:0000256" key="4">
    <source>
        <dbReference type="ARBA" id="ARBA00023136"/>
    </source>
</evidence>
<feature type="transmembrane region" description="Helical" evidence="5">
    <location>
        <begin position="184"/>
        <end position="205"/>
    </location>
</feature>
<protein>
    <submittedName>
        <fullName evidence="7">DMT family transporter</fullName>
    </submittedName>
</protein>
<feature type="transmembrane region" description="Helical" evidence="5">
    <location>
        <begin position="63"/>
        <end position="86"/>
    </location>
</feature>
<evidence type="ECO:0000256" key="1">
    <source>
        <dbReference type="ARBA" id="ARBA00004141"/>
    </source>
</evidence>
<dbReference type="OrthoDB" id="9810556at2"/>
<evidence type="ECO:0000259" key="6">
    <source>
        <dbReference type="Pfam" id="PF00892"/>
    </source>
</evidence>
<keyword evidence="2 5" id="KW-0812">Transmembrane</keyword>
<dbReference type="PANTHER" id="PTHR32322:SF9">
    <property type="entry name" value="AMINO-ACID METABOLITE EFFLUX PUMP-RELATED"/>
    <property type="match status" value="1"/>
</dbReference>
<dbReference type="InterPro" id="IPR050638">
    <property type="entry name" value="AA-Vitamin_Transporters"/>
</dbReference>
<feature type="transmembrane region" description="Helical" evidence="5">
    <location>
        <begin position="92"/>
        <end position="112"/>
    </location>
</feature>
<dbReference type="InterPro" id="IPR000620">
    <property type="entry name" value="EamA_dom"/>
</dbReference>
<proteinExistence type="predicted"/>
<comment type="caution">
    <text evidence="7">The sequence shown here is derived from an EMBL/GenBank/DDBJ whole genome shotgun (WGS) entry which is preliminary data.</text>
</comment>
<dbReference type="GO" id="GO:0016020">
    <property type="term" value="C:membrane"/>
    <property type="evidence" value="ECO:0007669"/>
    <property type="project" value="UniProtKB-SubCell"/>
</dbReference>
<evidence type="ECO:0000256" key="2">
    <source>
        <dbReference type="ARBA" id="ARBA00022692"/>
    </source>
</evidence>
<feature type="domain" description="EamA" evidence="6">
    <location>
        <begin position="154"/>
        <end position="289"/>
    </location>
</feature>
<feature type="transmembrane region" description="Helical" evidence="5">
    <location>
        <begin position="31"/>
        <end position="51"/>
    </location>
</feature>
<evidence type="ECO:0000256" key="5">
    <source>
        <dbReference type="SAM" id="Phobius"/>
    </source>
</evidence>
<feature type="transmembrane region" description="Helical" evidence="5">
    <location>
        <begin position="250"/>
        <end position="269"/>
    </location>
</feature>
<dbReference type="AlphaFoldDB" id="A0A5B2TFY5"/>